<dbReference type="Pfam" id="PF00106">
    <property type="entry name" value="adh_short"/>
    <property type="match status" value="1"/>
</dbReference>
<evidence type="ECO:0000313" key="1">
    <source>
        <dbReference type="EMBL" id="RKN44894.1"/>
    </source>
</evidence>
<dbReference type="InterPro" id="IPR036291">
    <property type="entry name" value="NAD(P)-bd_dom_sf"/>
</dbReference>
<comment type="caution">
    <text evidence="1">The sequence shown here is derived from an EMBL/GenBank/DDBJ whole genome shotgun (WGS) entry which is preliminary data.</text>
</comment>
<name>A0A3A9ZAS0_9ACTN</name>
<dbReference type="PRINTS" id="PR00081">
    <property type="entry name" value="GDHRDH"/>
</dbReference>
<evidence type="ECO:0000313" key="2">
    <source>
        <dbReference type="Proteomes" id="UP000272474"/>
    </source>
</evidence>
<gene>
    <name evidence="1" type="ORF">D7294_07240</name>
</gene>
<organism evidence="1 2">
    <name type="scientific">Streptomyces hoynatensis</name>
    <dbReference type="NCBI Taxonomy" id="1141874"/>
    <lineage>
        <taxon>Bacteria</taxon>
        <taxon>Bacillati</taxon>
        <taxon>Actinomycetota</taxon>
        <taxon>Actinomycetes</taxon>
        <taxon>Kitasatosporales</taxon>
        <taxon>Streptomycetaceae</taxon>
        <taxon>Streptomyces</taxon>
    </lineage>
</organism>
<dbReference type="PANTHER" id="PTHR43975:SF2">
    <property type="entry name" value="EG:BACR7A4.14 PROTEIN-RELATED"/>
    <property type="match status" value="1"/>
</dbReference>
<dbReference type="AlphaFoldDB" id="A0A3A9ZAS0"/>
<keyword evidence="2" id="KW-1185">Reference proteome</keyword>
<accession>A0A3A9ZAS0</accession>
<dbReference type="Proteomes" id="UP000272474">
    <property type="component" value="Unassembled WGS sequence"/>
</dbReference>
<dbReference type="SUPFAM" id="SSF51735">
    <property type="entry name" value="NAD(P)-binding Rossmann-fold domains"/>
    <property type="match status" value="1"/>
</dbReference>
<dbReference type="OrthoDB" id="9775296at2"/>
<dbReference type="EMBL" id="RBAL01000003">
    <property type="protein sequence ID" value="RKN44894.1"/>
    <property type="molecule type" value="Genomic_DNA"/>
</dbReference>
<dbReference type="InterPro" id="IPR002347">
    <property type="entry name" value="SDR_fam"/>
</dbReference>
<sequence>MQSRLWQLGCPPGARQGGKHVGSDTQAQDPAPVALITGGSSGIGAATARLLLGRGHRVTVTGRDVGRLDRFAAELGRPASLRTCPGDTADFAAVRSAVEATVKEFGRLDAVVASAGVSSFDNLADGDPARWREMILTNVLGPALLVRAALPALRETRGRFVLVGGIAGFSHSAGSLYGVTKWAQTALAENTRLMAARDGVGVTLVAPGRVRTPFWDPVGPFPEGPALTAEEVAGSIVQALDRPGNVDVGTVILRPAE</sequence>
<dbReference type="CDD" id="cd05233">
    <property type="entry name" value="SDR_c"/>
    <property type="match status" value="1"/>
</dbReference>
<dbReference type="PANTHER" id="PTHR43975">
    <property type="entry name" value="ZGC:101858"/>
    <property type="match status" value="1"/>
</dbReference>
<proteinExistence type="predicted"/>
<protein>
    <submittedName>
        <fullName evidence="1">SDR family oxidoreductase</fullName>
    </submittedName>
</protein>
<dbReference type="Gene3D" id="3.40.50.720">
    <property type="entry name" value="NAD(P)-binding Rossmann-like Domain"/>
    <property type="match status" value="1"/>
</dbReference>
<reference evidence="1 2" key="1">
    <citation type="journal article" date="2014" name="Int. J. Syst. Evol. Microbiol.">
        <title>Streptomyces hoynatensis sp. nov., isolated from deep marine sediment.</title>
        <authorList>
            <person name="Veyisoglu A."/>
            <person name="Sahin N."/>
        </authorList>
    </citation>
    <scope>NUCLEOTIDE SEQUENCE [LARGE SCALE GENOMIC DNA]</scope>
    <source>
        <strain evidence="1 2">KCTC 29097</strain>
    </source>
</reference>